<evidence type="ECO:0000313" key="3">
    <source>
        <dbReference type="Proteomes" id="UP000887159"/>
    </source>
</evidence>
<keyword evidence="3" id="KW-1185">Reference proteome</keyword>
<gene>
    <name evidence="2" type="primary">NCL1_51104</name>
    <name evidence="2" type="ORF">TNCV_4416771</name>
</gene>
<protein>
    <submittedName>
        <fullName evidence="2">Uncharacterized protein</fullName>
    </submittedName>
</protein>
<accession>A0A8X6SCQ8</accession>
<reference evidence="2" key="1">
    <citation type="submission" date="2020-08" db="EMBL/GenBank/DDBJ databases">
        <title>Multicomponent nature underlies the extraordinary mechanical properties of spider dragline silk.</title>
        <authorList>
            <person name="Kono N."/>
            <person name="Nakamura H."/>
            <person name="Mori M."/>
            <person name="Yoshida Y."/>
            <person name="Ohtoshi R."/>
            <person name="Malay A.D."/>
            <person name="Moran D.A.P."/>
            <person name="Tomita M."/>
            <person name="Numata K."/>
            <person name="Arakawa K."/>
        </authorList>
    </citation>
    <scope>NUCLEOTIDE SEQUENCE</scope>
</reference>
<sequence>MIPILRRLNDPFYMVMVHYNTFPDFLTQYVLHCPVGTRIELQGCNWNDGIVEIEFTRTQSGFLYNMEQAYNDYGRAFMSKYVSEENGWTLTPDAWFDMVINPFIRNFPMLKVHTPHTSVHIWTTRADDERVWCPERFSTVAYLEMKRVRHPRTEGRRIFRNLMDLPPLEKREVASHSTLGNPMERVEDSFETSENRSCVALDNTTSDEDSSNHAENEDGMSPNHAENEDGMSSNHAENVTSNNIEVDTLHASDGMECFSSDGVLETSTNIQASLDGLHGTSDDMQSFSDDMAYMGPQMTCRVSQMTWPQIAYQIAYLGPQMTCRNPQMTWPQIAYLGPQMIWADDMGQMKDETNLHKGKLIWVGRNMQTPSRIRLVPPVRIDMAKKKLIWVKKKLQMINKN</sequence>
<dbReference type="AlphaFoldDB" id="A0A8X6SCQ8"/>
<comment type="caution">
    <text evidence="2">The sequence shown here is derived from an EMBL/GenBank/DDBJ whole genome shotgun (WGS) entry which is preliminary data.</text>
</comment>
<evidence type="ECO:0000256" key="1">
    <source>
        <dbReference type="SAM" id="MobiDB-lite"/>
    </source>
</evidence>
<evidence type="ECO:0000313" key="2">
    <source>
        <dbReference type="EMBL" id="GFY04593.1"/>
    </source>
</evidence>
<proteinExistence type="predicted"/>
<feature type="region of interest" description="Disordered" evidence="1">
    <location>
        <begin position="173"/>
        <end position="236"/>
    </location>
</feature>
<dbReference type="EMBL" id="BMAU01021244">
    <property type="protein sequence ID" value="GFY04593.1"/>
    <property type="molecule type" value="Genomic_DNA"/>
</dbReference>
<organism evidence="2 3">
    <name type="scientific">Trichonephila clavipes</name>
    <name type="common">Golden silk orbweaver</name>
    <name type="synonym">Nephila clavipes</name>
    <dbReference type="NCBI Taxonomy" id="2585209"/>
    <lineage>
        <taxon>Eukaryota</taxon>
        <taxon>Metazoa</taxon>
        <taxon>Ecdysozoa</taxon>
        <taxon>Arthropoda</taxon>
        <taxon>Chelicerata</taxon>
        <taxon>Arachnida</taxon>
        <taxon>Araneae</taxon>
        <taxon>Araneomorphae</taxon>
        <taxon>Entelegynae</taxon>
        <taxon>Araneoidea</taxon>
        <taxon>Nephilidae</taxon>
        <taxon>Trichonephila</taxon>
    </lineage>
</organism>
<dbReference type="Proteomes" id="UP000887159">
    <property type="component" value="Unassembled WGS sequence"/>
</dbReference>
<name>A0A8X6SCQ8_TRICX</name>